<dbReference type="Pfam" id="PF13416">
    <property type="entry name" value="SBP_bac_8"/>
    <property type="match status" value="1"/>
</dbReference>
<reference evidence="2 3" key="1">
    <citation type="submission" date="2014-04" db="EMBL/GenBank/DDBJ databases">
        <authorList>
            <person name="Bishop-Lilly K.A."/>
            <person name="Broomall S.M."/>
            <person name="Chain P.S."/>
            <person name="Chertkov O."/>
            <person name="Coyne S.R."/>
            <person name="Daligault H.E."/>
            <person name="Davenport K.W."/>
            <person name="Erkkila T."/>
            <person name="Frey K.G."/>
            <person name="Gibbons H.S."/>
            <person name="Gu W."/>
            <person name="Jaissle J."/>
            <person name="Johnson S.L."/>
            <person name="Koroleva G.I."/>
            <person name="Ladner J.T."/>
            <person name="Lo C.-C."/>
            <person name="Minogue T.D."/>
            <person name="Munk C."/>
            <person name="Palacios G.F."/>
            <person name="Redden C.L."/>
            <person name="Rosenzweig C.N."/>
            <person name="Scholz M.B."/>
            <person name="Teshima H."/>
            <person name="Xu Y."/>
        </authorList>
    </citation>
    <scope>NUCLEOTIDE SEQUENCE [LARGE SCALE GENOMIC DNA]</scope>
    <source>
        <strain evidence="2 3">8244</strain>
    </source>
</reference>
<name>A0A090Y4Y3_PAEMA</name>
<dbReference type="STRING" id="44252.DJ90_4863"/>
<evidence type="ECO:0000313" key="2">
    <source>
        <dbReference type="EMBL" id="KFM93499.1"/>
    </source>
</evidence>
<feature type="signal peptide" evidence="1">
    <location>
        <begin position="1"/>
        <end position="20"/>
    </location>
</feature>
<keyword evidence="1" id="KW-0732">Signal</keyword>
<dbReference type="InterPro" id="IPR050490">
    <property type="entry name" value="Bact_solute-bd_prot1"/>
</dbReference>
<sequence>MRGLLLFFMALNLAIVSGCAGNTSSLKDKEVSFSLNIGYFSQKHFDDRYASLLALEYPNLRYTVVPTNDLVKGKATLQEWMKNNEVDLLYLSDDDFREAAESGLLLKLDDDVARDSFPLDTLIPGVVELTKHYGNGELYGLPPSFFSSAIVYNQQLFDQYGVEYPGNQMSWEDTIMLANRFPKGLTLPYPSAADWLIDIGRTESLQAYDEHTDRLTLDSPSWGKILKLVKEPLKRGNIAINDINQNAFITENYAMAVVNYEDFKVVEQQGSDIKWKLATMPVSPGSPEISHHISLGGLWAIPANSTQTEAAWELIRFFLSGKVAEWEYRSVYGFSSLADYISLGNADKNIEAFYMLQPSKEENAVSEQAYNLINAYVDRMLSSE</sequence>
<dbReference type="PROSITE" id="PS51257">
    <property type="entry name" value="PROKAR_LIPOPROTEIN"/>
    <property type="match status" value="1"/>
</dbReference>
<gene>
    <name evidence="2" type="ORF">DJ90_4863</name>
</gene>
<keyword evidence="3" id="KW-1185">Reference proteome</keyword>
<dbReference type="OrthoDB" id="2569018at2"/>
<organism evidence="2 3">
    <name type="scientific">Paenibacillus macerans</name>
    <name type="common">Bacillus macerans</name>
    <dbReference type="NCBI Taxonomy" id="44252"/>
    <lineage>
        <taxon>Bacteria</taxon>
        <taxon>Bacillati</taxon>
        <taxon>Bacillota</taxon>
        <taxon>Bacilli</taxon>
        <taxon>Bacillales</taxon>
        <taxon>Paenibacillaceae</taxon>
        <taxon>Paenibacillus</taxon>
    </lineage>
</organism>
<dbReference type="PATRIC" id="fig|44252.3.peg.6053"/>
<accession>A0A090Y4Y3</accession>
<protein>
    <submittedName>
        <fullName evidence="2">Bacterial extracellular solute-binding family protein</fullName>
    </submittedName>
</protein>
<dbReference type="AlphaFoldDB" id="A0A090Y4Y3"/>
<evidence type="ECO:0000256" key="1">
    <source>
        <dbReference type="SAM" id="SignalP"/>
    </source>
</evidence>
<evidence type="ECO:0000313" key="3">
    <source>
        <dbReference type="Proteomes" id="UP000029278"/>
    </source>
</evidence>
<dbReference type="GeneID" id="77010218"/>
<dbReference type="Gene3D" id="3.40.190.10">
    <property type="entry name" value="Periplasmic binding protein-like II"/>
    <property type="match status" value="1"/>
</dbReference>
<dbReference type="EMBL" id="JMQA01000052">
    <property type="protein sequence ID" value="KFM93499.1"/>
    <property type="molecule type" value="Genomic_DNA"/>
</dbReference>
<dbReference type="PANTHER" id="PTHR43649">
    <property type="entry name" value="ARABINOSE-BINDING PROTEIN-RELATED"/>
    <property type="match status" value="1"/>
</dbReference>
<dbReference type="RefSeq" id="WP_036627083.1">
    <property type="nucleotide sequence ID" value="NZ_BGMM01000019.1"/>
</dbReference>
<dbReference type="InterPro" id="IPR006059">
    <property type="entry name" value="SBP"/>
</dbReference>
<dbReference type="HOGENOM" id="CLU_043267_0_0_9"/>
<comment type="caution">
    <text evidence="2">The sequence shown here is derived from an EMBL/GenBank/DDBJ whole genome shotgun (WGS) entry which is preliminary data.</text>
</comment>
<dbReference type="SUPFAM" id="SSF53850">
    <property type="entry name" value="Periplasmic binding protein-like II"/>
    <property type="match status" value="1"/>
</dbReference>
<dbReference type="Proteomes" id="UP000029278">
    <property type="component" value="Unassembled WGS sequence"/>
</dbReference>
<feature type="chain" id="PRO_5038441412" evidence="1">
    <location>
        <begin position="21"/>
        <end position="384"/>
    </location>
</feature>
<proteinExistence type="predicted"/>